<evidence type="ECO:0000313" key="3">
    <source>
        <dbReference type="Proteomes" id="UP001305414"/>
    </source>
</evidence>
<accession>A0AAN7UIU9</accession>
<comment type="caution">
    <text evidence="2">The sequence shown here is derived from an EMBL/GenBank/DDBJ whole genome shotgun (WGS) entry which is preliminary data.</text>
</comment>
<feature type="region of interest" description="Disordered" evidence="1">
    <location>
        <begin position="103"/>
        <end position="153"/>
    </location>
</feature>
<feature type="compositionally biased region" description="Low complexity" evidence="1">
    <location>
        <begin position="125"/>
        <end position="139"/>
    </location>
</feature>
<dbReference type="AlphaFoldDB" id="A0AAN7UIU9"/>
<evidence type="ECO:0000313" key="2">
    <source>
        <dbReference type="EMBL" id="KAK5633310.1"/>
    </source>
</evidence>
<dbReference type="EMBL" id="JAWHQM010000031">
    <property type="protein sequence ID" value="KAK5633310.1"/>
    <property type="molecule type" value="Genomic_DNA"/>
</dbReference>
<proteinExistence type="predicted"/>
<sequence>MSAASASSSGSTPSATPSSACGVNLYDIPISEPGCAVAFSSAHQDAMEACCKSADVISYYDNCGLYCVAADQTIKELQDCLFGEKVAYNEVFCNAQNNATATNTDPDIPATASASVVSGGDDNDNNNSDGDNSNNDGNGTKPSNTDSAAPRLAPGMSVSKTGLTIGALLFSAIAFGAFQI</sequence>
<protein>
    <submittedName>
        <fullName evidence="2">Uncharacterized protein</fullName>
    </submittedName>
</protein>
<name>A0AAN7UIU9_9PEZI</name>
<evidence type="ECO:0000256" key="1">
    <source>
        <dbReference type="SAM" id="MobiDB-lite"/>
    </source>
</evidence>
<organism evidence="2 3">
    <name type="scientific">Xylaria bambusicola</name>
    <dbReference type="NCBI Taxonomy" id="326684"/>
    <lineage>
        <taxon>Eukaryota</taxon>
        <taxon>Fungi</taxon>
        <taxon>Dikarya</taxon>
        <taxon>Ascomycota</taxon>
        <taxon>Pezizomycotina</taxon>
        <taxon>Sordariomycetes</taxon>
        <taxon>Xylariomycetidae</taxon>
        <taxon>Xylariales</taxon>
        <taxon>Xylariaceae</taxon>
        <taxon>Xylaria</taxon>
    </lineage>
</organism>
<reference evidence="2 3" key="1">
    <citation type="submission" date="2023-10" db="EMBL/GenBank/DDBJ databases">
        <title>Draft genome sequence of Xylaria bambusicola isolate GMP-LS, the root and basal stem rot pathogen of sugarcane in Indonesia.</title>
        <authorList>
            <person name="Selvaraj P."/>
            <person name="Muralishankar V."/>
            <person name="Muruganantham S."/>
            <person name="Sp S."/>
            <person name="Haryani S."/>
            <person name="Lau K.J.X."/>
            <person name="Naqvi N.I."/>
        </authorList>
    </citation>
    <scope>NUCLEOTIDE SEQUENCE [LARGE SCALE GENOMIC DNA]</scope>
    <source>
        <strain evidence="2">GMP-LS</strain>
    </source>
</reference>
<keyword evidence="3" id="KW-1185">Reference proteome</keyword>
<dbReference type="Proteomes" id="UP001305414">
    <property type="component" value="Unassembled WGS sequence"/>
</dbReference>
<gene>
    <name evidence="2" type="ORF">RRF57_009024</name>
</gene>